<feature type="transmembrane region" description="Helical" evidence="8">
    <location>
        <begin position="231"/>
        <end position="250"/>
    </location>
</feature>
<organism evidence="9 10">
    <name type="scientific">Hungatella hathewayi</name>
    <dbReference type="NCBI Taxonomy" id="154046"/>
    <lineage>
        <taxon>Bacteria</taxon>
        <taxon>Bacillati</taxon>
        <taxon>Bacillota</taxon>
        <taxon>Clostridia</taxon>
        <taxon>Lachnospirales</taxon>
        <taxon>Lachnospiraceae</taxon>
        <taxon>Hungatella</taxon>
    </lineage>
</organism>
<evidence type="ECO:0000256" key="1">
    <source>
        <dbReference type="ARBA" id="ARBA00004651"/>
    </source>
</evidence>
<feature type="transmembrane region" description="Helical" evidence="8">
    <location>
        <begin position="318"/>
        <end position="337"/>
    </location>
</feature>
<dbReference type="GO" id="GO:0022857">
    <property type="term" value="F:transmembrane transporter activity"/>
    <property type="evidence" value="ECO:0007669"/>
    <property type="project" value="InterPro"/>
</dbReference>
<evidence type="ECO:0000313" key="9">
    <source>
        <dbReference type="EMBL" id="CUN83137.1"/>
    </source>
</evidence>
<proteinExistence type="inferred from homology"/>
<dbReference type="PANTHER" id="PTHR30047">
    <property type="entry name" value="HIGH-AFFINITY CHOLINE TRANSPORT PROTEIN-RELATED"/>
    <property type="match status" value="1"/>
</dbReference>
<accession>A0A174A4A3</accession>
<feature type="transmembrane region" description="Helical" evidence="8">
    <location>
        <begin position="451"/>
        <end position="467"/>
    </location>
</feature>
<evidence type="ECO:0000256" key="6">
    <source>
        <dbReference type="ARBA" id="ARBA00022989"/>
    </source>
</evidence>
<reference evidence="9 10" key="1">
    <citation type="submission" date="2015-09" db="EMBL/GenBank/DDBJ databases">
        <authorList>
            <consortium name="Pathogen Informatics"/>
        </authorList>
    </citation>
    <scope>NUCLEOTIDE SEQUENCE [LARGE SCALE GENOMIC DNA]</scope>
    <source>
        <strain evidence="9 10">2789STDY5608850</strain>
    </source>
</reference>
<feature type="transmembrane region" description="Helical" evidence="8">
    <location>
        <begin position="191"/>
        <end position="211"/>
    </location>
</feature>
<gene>
    <name evidence="9" type="primary">caiT</name>
    <name evidence="9" type="ORF">ERS852407_01208</name>
</gene>
<dbReference type="EMBL" id="CYZE01000002">
    <property type="protein sequence ID" value="CUN83137.1"/>
    <property type="molecule type" value="Genomic_DNA"/>
</dbReference>
<dbReference type="InterPro" id="IPR000060">
    <property type="entry name" value="BCCT_transptr"/>
</dbReference>
<comment type="similarity">
    <text evidence="2">Belongs to the BCCT transporter (TC 2.A.15) family.</text>
</comment>
<feature type="transmembrane region" description="Helical" evidence="8">
    <location>
        <begin position="409"/>
        <end position="430"/>
    </location>
</feature>
<keyword evidence="5 8" id="KW-0812">Transmembrane</keyword>
<feature type="transmembrane region" description="Helical" evidence="8">
    <location>
        <begin position="349"/>
        <end position="372"/>
    </location>
</feature>
<comment type="subcellular location">
    <subcellularLocation>
        <location evidence="1">Cell membrane</location>
        <topology evidence="1">Multi-pass membrane protein</topology>
    </subcellularLocation>
</comment>
<evidence type="ECO:0000256" key="7">
    <source>
        <dbReference type="ARBA" id="ARBA00023136"/>
    </source>
</evidence>
<feature type="transmembrane region" description="Helical" evidence="8">
    <location>
        <begin position="95"/>
        <end position="120"/>
    </location>
</feature>
<dbReference type="RefSeq" id="WP_055653458.1">
    <property type="nucleotide sequence ID" value="NZ_CABIXC010000002.1"/>
</dbReference>
<evidence type="ECO:0000256" key="8">
    <source>
        <dbReference type="SAM" id="Phobius"/>
    </source>
</evidence>
<protein>
    <submittedName>
        <fullName evidence="9">Choline/carnitine/betaine transporter</fullName>
    </submittedName>
</protein>
<sequence length="525" mass="58716">MDQDEKKYLMKKLDWVTTIVPFVCVLILCLLFMVFPQKSTDTLSSIRFFLGNEFGSYYLLIGLGVFLCSLYMAFSRYGKIKLGNIEKPQYSNFKWGTMMFTAGLAADILFYSLCEWVLYANEPHIADMGTFQDWASTYPLFHWGPIPWSFYMVLAVAFGFMLHVRKRTKQKYSEACRPILGKHVDGIGGKVIDLIAVFALLAGTATTFSLATPLLSMAISRVTGIPESNMLTIVILVIICVVYTITVYFGMKGIAKLAASCTWLFFGLLLYVLIGGGEARYTIETGVTAIGNMVQNFIGMSTWTDALRTSSFPQNWTIFYWAYWMVWCVATPFFIGTISKGRTIRQTVLGGYCFGLSGTFTSFIILGNYSLALQTKGHLDVMGIYAATGDLYQTIMAIFETLPLAKLGLILLAVTMIAFYATSFDALTMVASSYSYKELPSDAQPDKHVKLFWAILLMLFPIALIFSENSMANLQTVSIIAAFPIGIIILLILFSFFKDAREYLDRCEGGEIPGNETEKEKTRAN</sequence>
<dbReference type="Proteomes" id="UP000095651">
    <property type="component" value="Unassembled WGS sequence"/>
</dbReference>
<feature type="transmembrane region" description="Helical" evidence="8">
    <location>
        <begin position="55"/>
        <end position="74"/>
    </location>
</feature>
<evidence type="ECO:0000313" key="10">
    <source>
        <dbReference type="Proteomes" id="UP000095651"/>
    </source>
</evidence>
<feature type="transmembrane region" description="Helical" evidence="8">
    <location>
        <begin position="12"/>
        <end position="35"/>
    </location>
</feature>
<name>A0A174A4A3_9FIRM</name>
<keyword evidence="4" id="KW-1003">Cell membrane</keyword>
<feature type="transmembrane region" description="Helical" evidence="8">
    <location>
        <begin position="257"/>
        <end position="274"/>
    </location>
</feature>
<feature type="transmembrane region" description="Helical" evidence="8">
    <location>
        <begin position="140"/>
        <end position="162"/>
    </location>
</feature>
<keyword evidence="3" id="KW-0813">Transport</keyword>
<keyword evidence="7 8" id="KW-0472">Membrane</keyword>
<evidence type="ECO:0000256" key="2">
    <source>
        <dbReference type="ARBA" id="ARBA00005658"/>
    </source>
</evidence>
<dbReference type="AlphaFoldDB" id="A0A174A4A3"/>
<feature type="transmembrane region" description="Helical" evidence="8">
    <location>
        <begin position="479"/>
        <end position="497"/>
    </location>
</feature>
<dbReference type="PANTHER" id="PTHR30047:SF7">
    <property type="entry name" value="HIGH-AFFINITY CHOLINE TRANSPORT PROTEIN"/>
    <property type="match status" value="1"/>
</dbReference>
<dbReference type="Pfam" id="PF02028">
    <property type="entry name" value="BCCT"/>
    <property type="match status" value="1"/>
</dbReference>
<keyword evidence="6 8" id="KW-1133">Transmembrane helix</keyword>
<dbReference type="NCBIfam" id="TIGR00842">
    <property type="entry name" value="bcct"/>
    <property type="match status" value="1"/>
</dbReference>
<dbReference type="GO" id="GO:0005886">
    <property type="term" value="C:plasma membrane"/>
    <property type="evidence" value="ECO:0007669"/>
    <property type="project" value="UniProtKB-SubCell"/>
</dbReference>
<evidence type="ECO:0000256" key="5">
    <source>
        <dbReference type="ARBA" id="ARBA00022692"/>
    </source>
</evidence>
<evidence type="ECO:0000256" key="4">
    <source>
        <dbReference type="ARBA" id="ARBA00022475"/>
    </source>
</evidence>
<evidence type="ECO:0000256" key="3">
    <source>
        <dbReference type="ARBA" id="ARBA00022448"/>
    </source>
</evidence>